<feature type="transmembrane region" description="Helical" evidence="1">
    <location>
        <begin position="40"/>
        <end position="63"/>
    </location>
</feature>
<keyword evidence="2" id="KW-0808">Transferase</keyword>
<dbReference type="InterPro" id="IPR036890">
    <property type="entry name" value="HATPase_C_sf"/>
</dbReference>
<dbReference type="RefSeq" id="WP_317695820.1">
    <property type="nucleotide sequence ID" value="NZ_AP026801.1"/>
</dbReference>
<evidence type="ECO:0000256" key="1">
    <source>
        <dbReference type="SAM" id="Phobius"/>
    </source>
</evidence>
<keyword evidence="1" id="KW-0472">Membrane</keyword>
<dbReference type="PANTHER" id="PTHR40448">
    <property type="entry name" value="TWO-COMPONENT SENSOR HISTIDINE KINASE"/>
    <property type="match status" value="1"/>
</dbReference>
<feature type="transmembrane region" description="Helical" evidence="1">
    <location>
        <begin position="190"/>
        <end position="210"/>
    </location>
</feature>
<evidence type="ECO:0000313" key="2">
    <source>
        <dbReference type="EMBL" id="BDR57073.1"/>
    </source>
</evidence>
<dbReference type="PANTHER" id="PTHR40448:SF1">
    <property type="entry name" value="TWO-COMPONENT SENSOR HISTIDINE KINASE"/>
    <property type="match status" value="1"/>
</dbReference>
<dbReference type="EMBL" id="AP026801">
    <property type="protein sequence ID" value="BDR57073.1"/>
    <property type="molecule type" value="Genomic_DNA"/>
</dbReference>
<reference evidence="2 3" key="1">
    <citation type="journal article" date="2023" name="Microbiol. Spectr.">
        <title>Symbiosis of Carpenter Bees with Uncharacterized Lactic Acid Bacteria Showing NAD Auxotrophy.</title>
        <authorList>
            <person name="Kawasaki S."/>
            <person name="Ozawa K."/>
            <person name="Mori T."/>
            <person name="Yamamoto A."/>
            <person name="Ito M."/>
            <person name="Ohkuma M."/>
            <person name="Sakamoto M."/>
            <person name="Matsutani M."/>
        </authorList>
    </citation>
    <scope>NUCLEOTIDE SEQUENCE [LARGE SCALE GENOMIC DNA]</scope>
    <source>
        <strain evidence="2 3">KimC2</strain>
    </source>
</reference>
<gene>
    <name evidence="2" type="primary">plnB_2</name>
    <name evidence="2" type="ORF">KIMC2_16350</name>
</gene>
<accession>A0AAU9D0J8</accession>
<protein>
    <submittedName>
        <fullName evidence="2">Histidine kinase</fullName>
    </submittedName>
</protein>
<dbReference type="AlphaFoldDB" id="A0AAU9D0J8"/>
<feature type="transmembrane region" description="Helical" evidence="1">
    <location>
        <begin position="7"/>
        <end position="28"/>
    </location>
</feature>
<evidence type="ECO:0000313" key="3">
    <source>
        <dbReference type="Proteomes" id="UP001321804"/>
    </source>
</evidence>
<keyword evidence="1" id="KW-1133">Transmembrane helix</keyword>
<dbReference type="Proteomes" id="UP001321804">
    <property type="component" value="Chromosome"/>
</dbReference>
<proteinExistence type="predicted"/>
<keyword evidence="3" id="KW-1185">Reference proteome</keyword>
<dbReference type="Gene3D" id="3.30.565.10">
    <property type="entry name" value="Histidine kinase-like ATPase, C-terminal domain"/>
    <property type="match status" value="1"/>
</dbReference>
<feature type="transmembrane region" description="Helical" evidence="1">
    <location>
        <begin position="84"/>
        <end position="101"/>
    </location>
</feature>
<feature type="transmembrane region" description="Helical" evidence="1">
    <location>
        <begin position="121"/>
        <end position="141"/>
    </location>
</feature>
<feature type="transmembrane region" description="Helical" evidence="1">
    <location>
        <begin position="162"/>
        <end position="184"/>
    </location>
</feature>
<keyword evidence="2" id="KW-0418">Kinase</keyword>
<dbReference type="GO" id="GO:0016301">
    <property type="term" value="F:kinase activity"/>
    <property type="evidence" value="ECO:0007669"/>
    <property type="project" value="UniProtKB-KW"/>
</dbReference>
<dbReference type="GO" id="GO:0042802">
    <property type="term" value="F:identical protein binding"/>
    <property type="evidence" value="ECO:0007669"/>
    <property type="project" value="TreeGrafter"/>
</dbReference>
<name>A0AAU9D0J8_9LACO</name>
<dbReference type="KEGG" id="xak:KIMC2_16350"/>
<organism evidence="2 3">
    <name type="scientific">Xylocopilactobacillus apis</name>
    <dbReference type="NCBI Taxonomy" id="2932183"/>
    <lineage>
        <taxon>Bacteria</taxon>
        <taxon>Bacillati</taxon>
        <taxon>Bacillota</taxon>
        <taxon>Bacilli</taxon>
        <taxon>Lactobacillales</taxon>
        <taxon>Lactobacillaceae</taxon>
        <taxon>Xylocopilactobacillus</taxon>
    </lineage>
</organism>
<keyword evidence="1" id="KW-0812">Transmembrane</keyword>
<sequence length="364" mass="42596">MTSVSLLTNFIDDMTICFLIFFVTNFLNKDAKRHAIVGDMLVAIVVGIFGLMFQSLNLIIWVLSSIVYQKLRYHQLNYEFLNRRLFAIVLSYLSIMISDGIETFGRFMLRKYNIINISNDVGAYFYIILYIIITVVSAITLKRSEIYSNLQEKIADLEISSTIFRILFFLVISFVTILLISQIARITAVIQIPLILIFSIFIGLTLIELFTYIKSYSYKRDAEMQVVQNQQLKDYLNSIEQQYQDIRRFKHDYNNMLLALEEFTKKDNQKQFQEYYQELVKEKPIKDDLQKLTISHIDNLQNEPLKGLIIQKFFTAQKTGVDLQIEIDDPIKINNTDILPIVRILGILLDNAIEHFVEKKEKEV</sequence>